<proteinExistence type="predicted"/>
<dbReference type="GO" id="GO:0051213">
    <property type="term" value="F:dioxygenase activity"/>
    <property type="evidence" value="ECO:0007669"/>
    <property type="project" value="UniProtKB-KW"/>
</dbReference>
<protein>
    <submittedName>
        <fullName evidence="1">Quercetin dioxygenase-like cupin family protein</fullName>
    </submittedName>
</protein>
<sequence length="123" mass="13161">MDETTPRILADVAELTADPAGAAPGAAWRLEQEPRDLDANVVRLPPGGRNEPFDGPALDILVHVVAGSGLLHTADQDVPIRAGQVLWLPRQSRRGFTAGPEGLAWLTVHRRKPGLGIGRRPEA</sequence>
<dbReference type="Gene3D" id="2.60.120.10">
    <property type="entry name" value="Jelly Rolls"/>
    <property type="match status" value="1"/>
</dbReference>
<accession>A0A7W9JL83</accession>
<dbReference type="EMBL" id="JACHMW010000001">
    <property type="protein sequence ID" value="MBB5849788.1"/>
    <property type="molecule type" value="Genomic_DNA"/>
</dbReference>
<name>A0A7W9JL83_9MICC</name>
<organism evidence="1 2">
    <name type="scientific">Micrococcus endophyticus</name>
    <dbReference type="NCBI Taxonomy" id="455343"/>
    <lineage>
        <taxon>Bacteria</taxon>
        <taxon>Bacillati</taxon>
        <taxon>Actinomycetota</taxon>
        <taxon>Actinomycetes</taxon>
        <taxon>Micrococcales</taxon>
        <taxon>Micrococcaceae</taxon>
        <taxon>Micrococcus</taxon>
    </lineage>
</organism>
<keyword evidence="2" id="KW-1185">Reference proteome</keyword>
<evidence type="ECO:0000313" key="2">
    <source>
        <dbReference type="Proteomes" id="UP000567246"/>
    </source>
</evidence>
<dbReference type="AlphaFoldDB" id="A0A7W9JL83"/>
<keyword evidence="1" id="KW-0560">Oxidoreductase</keyword>
<dbReference type="Proteomes" id="UP000567246">
    <property type="component" value="Unassembled WGS sequence"/>
</dbReference>
<reference evidence="1 2" key="1">
    <citation type="submission" date="2020-08" db="EMBL/GenBank/DDBJ databases">
        <title>Sequencing the genomes of 1000 actinobacteria strains.</title>
        <authorList>
            <person name="Klenk H.-P."/>
        </authorList>
    </citation>
    <scope>NUCLEOTIDE SEQUENCE [LARGE SCALE GENOMIC DNA]</scope>
    <source>
        <strain evidence="1 2">DSM 17945</strain>
    </source>
</reference>
<dbReference type="InterPro" id="IPR014710">
    <property type="entry name" value="RmlC-like_jellyroll"/>
</dbReference>
<comment type="caution">
    <text evidence="1">The sequence shown here is derived from an EMBL/GenBank/DDBJ whole genome shotgun (WGS) entry which is preliminary data.</text>
</comment>
<gene>
    <name evidence="1" type="ORF">HDA33_002352</name>
</gene>
<evidence type="ECO:0000313" key="1">
    <source>
        <dbReference type="EMBL" id="MBB5849788.1"/>
    </source>
</evidence>
<keyword evidence="1" id="KW-0223">Dioxygenase</keyword>
<dbReference type="SUPFAM" id="SSF51182">
    <property type="entry name" value="RmlC-like cupins"/>
    <property type="match status" value="1"/>
</dbReference>
<dbReference type="InterPro" id="IPR011051">
    <property type="entry name" value="RmlC_Cupin_sf"/>
</dbReference>
<dbReference type="RefSeq" id="WP_184173485.1">
    <property type="nucleotide sequence ID" value="NZ_BAABAG010000006.1"/>
</dbReference>
<dbReference type="CDD" id="cd02208">
    <property type="entry name" value="cupin_RmlC-like"/>
    <property type="match status" value="1"/>
</dbReference>